<protein>
    <recommendedName>
        <fullName evidence="1">Mercuric resistance operon regulatory protein</fullName>
    </recommendedName>
</protein>
<dbReference type="InterPro" id="IPR047057">
    <property type="entry name" value="MerR_fam"/>
</dbReference>
<dbReference type="EMBL" id="CAADHO010000002">
    <property type="protein sequence ID" value="VFQ43487.1"/>
    <property type="molecule type" value="Genomic_DNA"/>
</dbReference>
<evidence type="ECO:0000256" key="6">
    <source>
        <dbReference type="ARBA" id="ARBA00023163"/>
    </source>
</evidence>
<dbReference type="GO" id="GO:0003677">
    <property type="term" value="F:DNA binding"/>
    <property type="evidence" value="ECO:0007669"/>
    <property type="project" value="UniProtKB-KW"/>
</dbReference>
<dbReference type="PROSITE" id="PS50937">
    <property type="entry name" value="HTH_MERR_2"/>
    <property type="match status" value="1"/>
</dbReference>
<keyword evidence="6" id="KW-0804">Transcription</keyword>
<dbReference type="Pfam" id="PF00376">
    <property type="entry name" value="MerR"/>
    <property type="match status" value="1"/>
</dbReference>
<dbReference type="GO" id="GO:0003700">
    <property type="term" value="F:DNA-binding transcription factor activity"/>
    <property type="evidence" value="ECO:0007669"/>
    <property type="project" value="InterPro"/>
</dbReference>
<dbReference type="InterPro" id="IPR015358">
    <property type="entry name" value="Tscrpt_reg_MerR_DNA-bd"/>
</dbReference>
<keyword evidence="10" id="KW-1185">Reference proteome</keyword>
<evidence type="ECO:0000313" key="9">
    <source>
        <dbReference type="EMBL" id="VFQ43487.1"/>
    </source>
</evidence>
<dbReference type="Gene3D" id="1.10.1660.10">
    <property type="match status" value="1"/>
</dbReference>
<dbReference type="SMART" id="SM00422">
    <property type="entry name" value="HTH_MERR"/>
    <property type="match status" value="1"/>
</dbReference>
<dbReference type="AlphaFoldDB" id="A0A4U8YJC9"/>
<keyword evidence="4" id="KW-0805">Transcription regulation</keyword>
<dbReference type="PANTHER" id="PTHR30204:SF94">
    <property type="entry name" value="HEAVY METAL-DEPENDENT TRANSCRIPTIONAL REGULATOR HI_0293-RELATED"/>
    <property type="match status" value="1"/>
</dbReference>
<evidence type="ECO:0000256" key="2">
    <source>
        <dbReference type="ARBA" id="ARBA00022466"/>
    </source>
</evidence>
<evidence type="ECO:0000256" key="3">
    <source>
        <dbReference type="ARBA" id="ARBA00022914"/>
    </source>
</evidence>
<evidence type="ECO:0000256" key="1">
    <source>
        <dbReference type="ARBA" id="ARBA00017146"/>
    </source>
</evidence>
<accession>A0A4U8YJC9</accession>
<dbReference type="Pfam" id="PF09278">
    <property type="entry name" value="MerR-DNA-bind"/>
    <property type="match status" value="1"/>
</dbReference>
<sequence length="138" mass="15295">MTDLTIGALAKSAGVGVETIRFYERQGLIEQPQRPVGGFRHYPQDVVMRVRFIRRAKELGFSLKEIGELLDLALDPMQSCSEVKRRAEAKVSDIDRKIEALAKIKEELSRLVVACGTQNQPQGCPIIESIVGEDPDTG</sequence>
<evidence type="ECO:0000256" key="4">
    <source>
        <dbReference type="ARBA" id="ARBA00023015"/>
    </source>
</evidence>
<name>A0A4U8YJC9_9BACT</name>
<proteinExistence type="predicted"/>
<keyword evidence="3" id="KW-0476">Mercury</keyword>
<evidence type="ECO:0000256" key="5">
    <source>
        <dbReference type="ARBA" id="ARBA00023125"/>
    </source>
</evidence>
<dbReference type="PANTHER" id="PTHR30204">
    <property type="entry name" value="REDOX-CYCLING DRUG-SENSING TRANSCRIPTIONAL ACTIVATOR SOXR"/>
    <property type="match status" value="1"/>
</dbReference>
<organism evidence="9 10">
    <name type="scientific">Desulfoluna butyratoxydans</name>
    <dbReference type="NCBI Taxonomy" id="231438"/>
    <lineage>
        <taxon>Bacteria</taxon>
        <taxon>Pseudomonadati</taxon>
        <taxon>Thermodesulfobacteriota</taxon>
        <taxon>Desulfobacteria</taxon>
        <taxon>Desulfobacterales</taxon>
        <taxon>Desulfolunaceae</taxon>
        <taxon>Desulfoluna</taxon>
    </lineage>
</organism>
<feature type="domain" description="HTH merR-type" evidence="8">
    <location>
        <begin position="1"/>
        <end position="72"/>
    </location>
</feature>
<evidence type="ECO:0000313" key="10">
    <source>
        <dbReference type="Proteomes" id="UP000507962"/>
    </source>
</evidence>
<evidence type="ECO:0000259" key="8">
    <source>
        <dbReference type="PROSITE" id="PS50937"/>
    </source>
</evidence>
<dbReference type="GO" id="GO:0045340">
    <property type="term" value="F:mercury ion binding"/>
    <property type="evidence" value="ECO:0007669"/>
    <property type="project" value="InterPro"/>
</dbReference>
<dbReference type="InterPro" id="IPR011794">
    <property type="entry name" value="MerR"/>
</dbReference>
<reference evidence="9 10" key="1">
    <citation type="submission" date="2019-03" db="EMBL/GenBank/DDBJ databases">
        <authorList>
            <person name="Nijsse B."/>
        </authorList>
    </citation>
    <scope>NUCLEOTIDE SEQUENCE [LARGE SCALE GENOMIC DNA]</scope>
    <source>
        <strain evidence="9">Desulfoluna butyratoxydans MSL71</strain>
    </source>
</reference>
<dbReference type="InterPro" id="IPR009061">
    <property type="entry name" value="DNA-bd_dom_put_sf"/>
</dbReference>
<dbReference type="PRINTS" id="PR00040">
    <property type="entry name" value="HTHMERR"/>
</dbReference>
<dbReference type="SUPFAM" id="SSF46955">
    <property type="entry name" value="Putative DNA-binding domain"/>
    <property type="match status" value="1"/>
</dbReference>
<dbReference type="InterPro" id="IPR000551">
    <property type="entry name" value="MerR-type_HTH_dom"/>
</dbReference>
<keyword evidence="5" id="KW-0238">DNA-binding</keyword>
<evidence type="ECO:0000256" key="7">
    <source>
        <dbReference type="ARBA" id="ARBA00024874"/>
    </source>
</evidence>
<dbReference type="Proteomes" id="UP000507962">
    <property type="component" value="Unassembled WGS sequence"/>
</dbReference>
<dbReference type="CDD" id="cd04783">
    <property type="entry name" value="HTH_MerR1"/>
    <property type="match status" value="1"/>
</dbReference>
<comment type="function">
    <text evidence="7">Mediates the mercuric-dependent induction of mercury resistance operon. In the absence of mercury MerR represses transcription by binding tightly to the mer operator region; when mercury is present the dimeric complex binds a single ion and becomes a potent transcriptional activator, while remaining bound to the mer site.</text>
</comment>
<dbReference type="GO" id="GO:0046689">
    <property type="term" value="P:response to mercury ion"/>
    <property type="evidence" value="ECO:0007669"/>
    <property type="project" value="UniProtKB-KW"/>
</dbReference>
<gene>
    <name evidence="9" type="ORF">MSL71_11220</name>
</gene>
<keyword evidence="2" id="KW-0475">Mercuric resistance</keyword>
<dbReference type="RefSeq" id="WP_180137692.1">
    <property type="nucleotide sequence ID" value="NZ_CAADHO010000002.1"/>
</dbReference>